<dbReference type="Pfam" id="PF00614">
    <property type="entry name" value="PLDc"/>
    <property type="match status" value="1"/>
</dbReference>
<dbReference type="PANTHER" id="PTHR10185:SF17">
    <property type="entry name" value="GM01519P-RELATED"/>
    <property type="match status" value="1"/>
</dbReference>
<keyword evidence="3" id="KW-1133">Transmembrane helix</keyword>
<evidence type="ECO:0000256" key="1">
    <source>
        <dbReference type="ARBA" id="ARBA00008664"/>
    </source>
</evidence>
<dbReference type="InParanoid" id="A0A6P7F2H5"/>
<comment type="similarity">
    <text evidence="1">Belongs to the phospholipase D family.</text>
</comment>
<evidence type="ECO:0000313" key="7">
    <source>
        <dbReference type="RefSeq" id="XP_028129082.1"/>
    </source>
</evidence>
<evidence type="ECO:0000313" key="5">
    <source>
        <dbReference type="EnsemblMetazoa" id="XP_050512586.1"/>
    </source>
</evidence>
<dbReference type="OrthoDB" id="1923775at2759"/>
<accession>A0A6P7F2H5</accession>
<keyword evidence="6" id="KW-1185">Reference proteome</keyword>
<dbReference type="AlphaFoldDB" id="A0A6P7F2H5"/>
<proteinExistence type="inferred from homology"/>
<dbReference type="PROSITE" id="PS50035">
    <property type="entry name" value="PLD"/>
    <property type="match status" value="2"/>
</dbReference>
<reference evidence="5" key="2">
    <citation type="submission" date="2025-05" db="UniProtKB">
        <authorList>
            <consortium name="EnsemblMetazoa"/>
        </authorList>
    </citation>
    <scope>IDENTIFICATION</scope>
</reference>
<dbReference type="GO" id="GO:0003824">
    <property type="term" value="F:catalytic activity"/>
    <property type="evidence" value="ECO:0007669"/>
    <property type="project" value="InterPro"/>
</dbReference>
<keyword evidence="3" id="KW-0472">Membrane</keyword>
<dbReference type="SMART" id="SM00155">
    <property type="entry name" value="PLDc"/>
    <property type="match status" value="2"/>
</dbReference>
<dbReference type="Proteomes" id="UP001652700">
    <property type="component" value="Unplaced"/>
</dbReference>
<dbReference type="Pfam" id="PF13918">
    <property type="entry name" value="PLDc_3"/>
    <property type="match status" value="1"/>
</dbReference>
<organism evidence="7">
    <name type="scientific">Diabrotica virgifera virgifera</name>
    <name type="common">western corn rootworm</name>
    <dbReference type="NCBI Taxonomy" id="50390"/>
    <lineage>
        <taxon>Eukaryota</taxon>
        <taxon>Metazoa</taxon>
        <taxon>Ecdysozoa</taxon>
        <taxon>Arthropoda</taxon>
        <taxon>Hexapoda</taxon>
        <taxon>Insecta</taxon>
        <taxon>Pterygota</taxon>
        <taxon>Neoptera</taxon>
        <taxon>Endopterygota</taxon>
        <taxon>Coleoptera</taxon>
        <taxon>Polyphaga</taxon>
        <taxon>Cucujiformia</taxon>
        <taxon>Chrysomeloidea</taxon>
        <taxon>Chrysomelidae</taxon>
        <taxon>Galerucinae</taxon>
        <taxon>Diabroticina</taxon>
        <taxon>Diabroticites</taxon>
        <taxon>Diabrotica</taxon>
    </lineage>
</organism>
<dbReference type="CDD" id="cd09106">
    <property type="entry name" value="PLDc_vPLD3_4_5_like_1"/>
    <property type="match status" value="1"/>
</dbReference>
<feature type="domain" description="PLD phosphodiesterase" evidence="4">
    <location>
        <begin position="336"/>
        <end position="363"/>
    </location>
</feature>
<keyword evidence="3" id="KW-0812">Transmembrane</keyword>
<dbReference type="PANTHER" id="PTHR10185">
    <property type="entry name" value="PHOSPHOLIPASE D - RELATED"/>
    <property type="match status" value="1"/>
</dbReference>
<evidence type="ECO:0000256" key="3">
    <source>
        <dbReference type="SAM" id="Phobius"/>
    </source>
</evidence>
<dbReference type="InterPro" id="IPR032803">
    <property type="entry name" value="PLDc_3"/>
</dbReference>
<dbReference type="KEGG" id="dvv:114325269"/>
<evidence type="ECO:0000259" key="4">
    <source>
        <dbReference type="PROSITE" id="PS50035"/>
    </source>
</evidence>
<name>A0A6P7F2H5_DIAVI</name>
<evidence type="ECO:0000256" key="2">
    <source>
        <dbReference type="SAM" id="MobiDB-lite"/>
    </source>
</evidence>
<dbReference type="EnsemblMetazoa" id="XM_050656629.1">
    <property type="protein sequence ID" value="XP_050512586.1"/>
    <property type="gene ID" value="LOC114325269"/>
</dbReference>
<gene>
    <name evidence="7" type="primary">LOC114325269</name>
</gene>
<dbReference type="GeneID" id="114325269"/>
<sequence>MANKKNRQRGNRHTTHETNYFSFVLGIPRMPHFWDFGKSPPKQRNLQDGLFQIASQTCSLLVQVNNTNNISYGDNSSNIHLNTLSSGSRTRTPATETGRSGDREQLLVLIPPTTERVHKFKAPGLLGKPRLSTVLETPPVQNEEDSDIWSHGFMIPSNTDDSPERWGSKNKWCRPSCIPISIICILIFLVVLLPLLDHASEKSLNNLNGLLKDNCNNTCGLSLVESIPEGLVYPNDSIIYPSTFDTWLDLINSANESIDIASLYWTLRQSEVYPDPSSEQGEKIFQSLLKAGAERGITIRIAQNSPSQAFPNIDTELLVKRKAAQVRSVNFAKLLGSGVLHTKLWIIDQKHVWVGSANMDWRSLTQVKELGIVIRNCSCLATDVQKIFEVYWALGADNAKIPPQWPANLSTQINSQTPLALVYNNETFQTYFSSSPPPFNPTGRTNDIHALTTVIKHAEKFVYIAVMDYFPLMIYTPKVKYWPVIDDALKTAAIEHKIKVRLLISWWNHSRPAEDNFLKSLANINNAYRGVSIEVRRFIVPASKDQQKIPFARVNHNKYMVTDNTAFIGTSNWSGDYFTDTAGVSFVLHDPVFDRNTSHTTIRSQLQGVFERDWNSPYAHYMNFSEYDDGY</sequence>
<protein>
    <submittedName>
        <fullName evidence="7">Phospholipase D3-like isoform X1</fullName>
    </submittedName>
</protein>
<feature type="domain" description="PLD phosphodiesterase" evidence="4">
    <location>
        <begin position="551"/>
        <end position="577"/>
    </location>
</feature>
<feature type="transmembrane region" description="Helical" evidence="3">
    <location>
        <begin position="177"/>
        <end position="196"/>
    </location>
</feature>
<dbReference type="InterPro" id="IPR001736">
    <property type="entry name" value="PLipase_D/transphosphatidylase"/>
</dbReference>
<feature type="region of interest" description="Disordered" evidence="2">
    <location>
        <begin position="73"/>
        <end position="101"/>
    </location>
</feature>
<feature type="compositionally biased region" description="Polar residues" evidence="2">
    <location>
        <begin position="73"/>
        <end position="98"/>
    </location>
</feature>
<reference evidence="7" key="1">
    <citation type="submission" date="2025-04" db="UniProtKB">
        <authorList>
            <consortium name="RefSeq"/>
        </authorList>
    </citation>
    <scope>IDENTIFICATION</scope>
    <source>
        <tissue evidence="7">Whole insect</tissue>
    </source>
</reference>
<evidence type="ECO:0000313" key="6">
    <source>
        <dbReference type="Proteomes" id="UP001652700"/>
    </source>
</evidence>
<dbReference type="RefSeq" id="XP_050512586.1">
    <property type="nucleotide sequence ID" value="XM_050656629.1"/>
</dbReference>
<dbReference type="RefSeq" id="XP_028129082.1">
    <property type="nucleotide sequence ID" value="XM_028273281.1"/>
</dbReference>
<dbReference type="SUPFAM" id="SSF56024">
    <property type="entry name" value="Phospholipase D/nuclease"/>
    <property type="match status" value="2"/>
</dbReference>
<dbReference type="InterPro" id="IPR050874">
    <property type="entry name" value="Diverse_PLD-related"/>
</dbReference>
<dbReference type="Gene3D" id="3.30.870.10">
    <property type="entry name" value="Endonuclease Chain A"/>
    <property type="match status" value="2"/>
</dbReference>
<dbReference type="CDD" id="cd09107">
    <property type="entry name" value="PLDc_vPLD3_4_5_like_2"/>
    <property type="match status" value="1"/>
</dbReference>
<dbReference type="FunCoup" id="A0A6P7F2H5">
    <property type="interactions" value="246"/>
</dbReference>